<dbReference type="AlphaFoldDB" id="A0A0G2JA32"/>
<dbReference type="EMBL" id="LCZI01000705">
    <property type="protein sequence ID" value="KKZ65026.1"/>
    <property type="molecule type" value="Genomic_DNA"/>
</dbReference>
<name>A0A0G2JA32_9EURO</name>
<gene>
    <name evidence="2" type="ORF">EMCG_09049</name>
</gene>
<evidence type="ECO:0000313" key="2">
    <source>
        <dbReference type="EMBL" id="KKZ65026.1"/>
    </source>
</evidence>
<protein>
    <submittedName>
        <fullName evidence="2">Uncharacterized protein</fullName>
    </submittedName>
</protein>
<dbReference type="OrthoDB" id="5578001at2759"/>
<proteinExistence type="predicted"/>
<evidence type="ECO:0000313" key="3">
    <source>
        <dbReference type="Proteomes" id="UP000034164"/>
    </source>
</evidence>
<feature type="region of interest" description="Disordered" evidence="1">
    <location>
        <begin position="303"/>
        <end position="361"/>
    </location>
</feature>
<organism evidence="2 3">
    <name type="scientific">[Emmonsia] crescens</name>
    <dbReference type="NCBI Taxonomy" id="73230"/>
    <lineage>
        <taxon>Eukaryota</taxon>
        <taxon>Fungi</taxon>
        <taxon>Dikarya</taxon>
        <taxon>Ascomycota</taxon>
        <taxon>Pezizomycotina</taxon>
        <taxon>Eurotiomycetes</taxon>
        <taxon>Eurotiomycetidae</taxon>
        <taxon>Onygenales</taxon>
        <taxon>Ajellomycetaceae</taxon>
        <taxon>Emergomyces</taxon>
    </lineage>
</organism>
<reference evidence="3" key="1">
    <citation type="journal article" date="2015" name="PLoS Genet.">
        <title>The dynamic genome and transcriptome of the human fungal pathogen Blastomyces and close relative Emmonsia.</title>
        <authorList>
            <person name="Munoz J.F."/>
            <person name="Gauthier G.M."/>
            <person name="Desjardins C.A."/>
            <person name="Gallo J.E."/>
            <person name="Holder J."/>
            <person name="Sullivan T.D."/>
            <person name="Marty A.J."/>
            <person name="Carmen J.C."/>
            <person name="Chen Z."/>
            <person name="Ding L."/>
            <person name="Gujja S."/>
            <person name="Magrini V."/>
            <person name="Misas E."/>
            <person name="Mitreva M."/>
            <person name="Priest M."/>
            <person name="Saif S."/>
            <person name="Whiston E.A."/>
            <person name="Young S."/>
            <person name="Zeng Q."/>
            <person name="Goldman W.E."/>
            <person name="Mardis E.R."/>
            <person name="Taylor J.W."/>
            <person name="McEwen J.G."/>
            <person name="Clay O.K."/>
            <person name="Klein B.S."/>
            <person name="Cuomo C.A."/>
        </authorList>
    </citation>
    <scope>NUCLEOTIDE SEQUENCE [LARGE SCALE GENOMIC DNA]</scope>
    <source>
        <strain evidence="3">UAMH 3008</strain>
    </source>
</reference>
<evidence type="ECO:0000256" key="1">
    <source>
        <dbReference type="SAM" id="MobiDB-lite"/>
    </source>
</evidence>
<comment type="caution">
    <text evidence="2">The sequence shown here is derived from an EMBL/GenBank/DDBJ whole genome shotgun (WGS) entry which is preliminary data.</text>
</comment>
<dbReference type="VEuPathDB" id="FungiDB:EMCG_09049"/>
<feature type="compositionally biased region" description="Acidic residues" evidence="1">
    <location>
        <begin position="311"/>
        <end position="321"/>
    </location>
</feature>
<feature type="region of interest" description="Disordered" evidence="1">
    <location>
        <begin position="178"/>
        <end position="245"/>
    </location>
</feature>
<accession>A0A0G2JA32</accession>
<dbReference type="Proteomes" id="UP000034164">
    <property type="component" value="Unassembled WGS sequence"/>
</dbReference>
<sequence length="410" mass="44991">MVEYVPPPDPRTLIPPLLACIAAAFASPKPPPALLPLLSPILRQRVQILSSISQSPSDSWLRLLCWGAGKAEQLQNIVDGATFEPHPVSGEIEIPDDVPITYKRVDLETLRSQLPIPEYNLTVLYVWCPVDPEGSGPGWRVAEVLPGDALQEEAGSWSESIGEADEYRQLKILQDALQEAEEDESHQAATSKIIQTRVVEPEKEKEKEDDDDDDGYWAQYDNTLGRTPLKRSPAPTQPQYNNGLGLQQTASDSYFARYNEVQPALDNDDPSVNQGELGESTLNGDAIASILRQQSEGILAEPPTGAALYDDNNDDNDDDDSSPTSSHLPLNHPRPSSASSSAGSEIVSKLEKTAESQSLSEMGVKQHICSNIKSLFRLARTTGLSRTEFESIVRRELDCLSLIDGDDYDE</sequence>